<keyword evidence="2" id="KW-0808">Transferase</keyword>
<evidence type="ECO:0000259" key="1">
    <source>
        <dbReference type="Pfam" id="PF04230"/>
    </source>
</evidence>
<dbReference type="SUPFAM" id="SSF53756">
    <property type="entry name" value="UDP-Glycosyltransferase/glycogen phosphorylase"/>
    <property type="match status" value="1"/>
</dbReference>
<organism evidence="2 3">
    <name type="scientific">Succiniclasticum ruminis</name>
    <dbReference type="NCBI Taxonomy" id="40841"/>
    <lineage>
        <taxon>Bacteria</taxon>
        <taxon>Bacillati</taxon>
        <taxon>Bacillota</taxon>
        <taxon>Negativicutes</taxon>
        <taxon>Acidaminococcales</taxon>
        <taxon>Acidaminococcaceae</taxon>
        <taxon>Succiniclasticum</taxon>
    </lineage>
</organism>
<gene>
    <name evidence="2" type="ORF">SAMN04487864_1028</name>
</gene>
<proteinExistence type="predicted"/>
<feature type="domain" description="Polysaccharide pyruvyl transferase" evidence="1">
    <location>
        <begin position="14"/>
        <end position="299"/>
    </location>
</feature>
<keyword evidence="3" id="KW-1185">Reference proteome</keyword>
<dbReference type="InterPro" id="IPR007345">
    <property type="entry name" value="Polysacch_pyruvyl_Trfase"/>
</dbReference>
<dbReference type="Pfam" id="PF04230">
    <property type="entry name" value="PS_pyruv_trans"/>
    <property type="match status" value="1"/>
</dbReference>
<dbReference type="InterPro" id="IPR019896">
    <property type="entry name" value="Polysacch_pyruvyl_Trfase_CsaB"/>
</dbReference>
<protein>
    <submittedName>
        <fullName evidence="2">Polysaccharide pyruvyl transferase CsaB</fullName>
    </submittedName>
</protein>
<accession>A0A1G6ICL5</accession>
<sequence>MSKIVISGYYGFNNAGDEALLTAILAALRAVEPTADITVISGNPGNTIAKHQVKSLYRFAAVRLLRAIREADLVISGGGSLLQDVTSKRSLAYYLSVIAAAKWKRKKVMLFAQGIGPIRSRLMRLLTRLVVNRADVITVRDHDSAEELARMGVPAAKVEVTADPVLMLNPESKVMGKAILAEAGLDPYKPIIGVSVREWPDNQRCLKQLAAALGKLSEEYNAQIAILPLQVSKDLADSKLLQSYLPKIRNRVALLQGDYSTEEFLSVIGSFRLLIGMRLHALIFAAVMKVPLMAISYDPKVDSFLKAIGAQAVGTVETLDAGNVEKAAEELWGRKPQLQEEHLVAMRKLAQSTVSKAFALLHKQ</sequence>
<name>A0A1G6ICL5_9FIRM</name>
<evidence type="ECO:0000313" key="2">
    <source>
        <dbReference type="EMBL" id="SDC04287.1"/>
    </source>
</evidence>
<dbReference type="PANTHER" id="PTHR36836">
    <property type="entry name" value="COLANIC ACID BIOSYNTHESIS PROTEIN WCAK"/>
    <property type="match status" value="1"/>
</dbReference>
<dbReference type="AlphaFoldDB" id="A0A1G6ICL5"/>
<dbReference type="EMBL" id="FMYW01000002">
    <property type="protein sequence ID" value="SDC04287.1"/>
    <property type="molecule type" value="Genomic_DNA"/>
</dbReference>
<evidence type="ECO:0000313" key="3">
    <source>
        <dbReference type="Proteomes" id="UP000198943"/>
    </source>
</evidence>
<dbReference type="PANTHER" id="PTHR36836:SF1">
    <property type="entry name" value="COLANIC ACID BIOSYNTHESIS PROTEIN WCAK"/>
    <property type="match status" value="1"/>
</dbReference>
<dbReference type="Gene3D" id="3.40.50.2000">
    <property type="entry name" value="Glycogen Phosphorylase B"/>
    <property type="match status" value="1"/>
</dbReference>
<dbReference type="OrthoDB" id="3199616at2"/>
<dbReference type="GO" id="GO:0016740">
    <property type="term" value="F:transferase activity"/>
    <property type="evidence" value="ECO:0007669"/>
    <property type="project" value="UniProtKB-KW"/>
</dbReference>
<reference evidence="3" key="1">
    <citation type="submission" date="2016-10" db="EMBL/GenBank/DDBJ databases">
        <authorList>
            <person name="Varghese N."/>
            <person name="Submissions S."/>
        </authorList>
    </citation>
    <scope>NUCLEOTIDE SEQUENCE [LARGE SCALE GENOMIC DNA]</scope>
    <source>
        <strain evidence="3">DSM 11005</strain>
    </source>
</reference>
<dbReference type="Proteomes" id="UP000198943">
    <property type="component" value="Unassembled WGS sequence"/>
</dbReference>
<dbReference type="RefSeq" id="WP_093729195.1">
    <property type="nucleotide sequence ID" value="NZ_FMYW01000002.1"/>
</dbReference>
<dbReference type="NCBIfam" id="TIGR03609">
    <property type="entry name" value="S_layer_CsaB"/>
    <property type="match status" value="1"/>
</dbReference>